<feature type="transmembrane region" description="Helical" evidence="12">
    <location>
        <begin position="589"/>
        <end position="610"/>
    </location>
</feature>
<keyword evidence="8" id="KW-0862">Zinc</keyword>
<dbReference type="Proteomes" id="UP000661163">
    <property type="component" value="Unassembled WGS sequence"/>
</dbReference>
<dbReference type="Pfam" id="PF01435">
    <property type="entry name" value="Peptidase_M48"/>
    <property type="match status" value="1"/>
</dbReference>
<evidence type="ECO:0000256" key="8">
    <source>
        <dbReference type="ARBA" id="ARBA00022833"/>
    </source>
</evidence>
<evidence type="ECO:0000256" key="10">
    <source>
        <dbReference type="ARBA" id="ARBA00023049"/>
    </source>
</evidence>
<feature type="transmembrane region" description="Helical" evidence="12">
    <location>
        <begin position="12"/>
        <end position="35"/>
    </location>
</feature>
<keyword evidence="3" id="KW-1003">Cell membrane</keyword>
<feature type="transmembrane region" description="Helical" evidence="12">
    <location>
        <begin position="555"/>
        <end position="577"/>
    </location>
</feature>
<evidence type="ECO:0000256" key="4">
    <source>
        <dbReference type="ARBA" id="ARBA00022670"/>
    </source>
</evidence>
<comment type="subcellular location">
    <subcellularLocation>
        <location evidence="2">Cell membrane</location>
        <topology evidence="2">Multi-pass membrane protein</topology>
    </subcellularLocation>
</comment>
<evidence type="ECO:0000256" key="7">
    <source>
        <dbReference type="ARBA" id="ARBA00022801"/>
    </source>
</evidence>
<accession>A0AAE4YMZ4</accession>
<evidence type="ECO:0000256" key="3">
    <source>
        <dbReference type="ARBA" id="ARBA00022475"/>
    </source>
</evidence>
<keyword evidence="6" id="KW-0479">Metal-binding</keyword>
<evidence type="ECO:0000256" key="2">
    <source>
        <dbReference type="ARBA" id="ARBA00004651"/>
    </source>
</evidence>
<evidence type="ECO:0000313" key="14">
    <source>
        <dbReference type="EMBL" id="NEI48114.1"/>
    </source>
</evidence>
<keyword evidence="9 12" id="KW-1133">Transmembrane helix</keyword>
<evidence type="ECO:0000256" key="11">
    <source>
        <dbReference type="ARBA" id="ARBA00023136"/>
    </source>
</evidence>
<dbReference type="CDD" id="cd07328">
    <property type="entry name" value="M48_Ste24p_like"/>
    <property type="match status" value="1"/>
</dbReference>
<evidence type="ECO:0000256" key="12">
    <source>
        <dbReference type="SAM" id="Phobius"/>
    </source>
</evidence>
<protein>
    <submittedName>
        <fullName evidence="14">M48 family metalloprotease</fullName>
    </submittedName>
</protein>
<evidence type="ECO:0000313" key="15">
    <source>
        <dbReference type="Proteomes" id="UP000661163"/>
    </source>
</evidence>
<dbReference type="RefSeq" id="WP_024320902.1">
    <property type="nucleotide sequence ID" value="NZ_JAJAEH010000004.1"/>
</dbReference>
<keyword evidence="5 12" id="KW-0812">Transmembrane</keyword>
<dbReference type="InterPro" id="IPR050083">
    <property type="entry name" value="HtpX_protease"/>
</dbReference>
<feature type="transmembrane region" description="Helical" evidence="12">
    <location>
        <begin position="199"/>
        <end position="218"/>
    </location>
</feature>
<gene>
    <name evidence="14" type="ORF">GR217_10460</name>
</gene>
<organism evidence="14 15">
    <name type="scientific">Rhizobium ruizarguesonis</name>
    <dbReference type="NCBI Taxonomy" id="2081791"/>
    <lineage>
        <taxon>Bacteria</taxon>
        <taxon>Pseudomonadati</taxon>
        <taxon>Pseudomonadota</taxon>
        <taxon>Alphaproteobacteria</taxon>
        <taxon>Hyphomicrobiales</taxon>
        <taxon>Rhizobiaceae</taxon>
        <taxon>Rhizobium/Agrobacterium group</taxon>
        <taxon>Rhizobium</taxon>
    </lineage>
</organism>
<evidence type="ECO:0000259" key="13">
    <source>
        <dbReference type="Pfam" id="PF01435"/>
    </source>
</evidence>
<evidence type="ECO:0000256" key="9">
    <source>
        <dbReference type="ARBA" id="ARBA00022989"/>
    </source>
</evidence>
<proteinExistence type="predicted"/>
<dbReference type="GO" id="GO:0046872">
    <property type="term" value="F:metal ion binding"/>
    <property type="evidence" value="ECO:0007669"/>
    <property type="project" value="UniProtKB-KW"/>
</dbReference>
<evidence type="ECO:0000256" key="5">
    <source>
        <dbReference type="ARBA" id="ARBA00022692"/>
    </source>
</evidence>
<comment type="cofactor">
    <cofactor evidence="1">
        <name>Zn(2+)</name>
        <dbReference type="ChEBI" id="CHEBI:29105"/>
    </cofactor>
</comment>
<sequence>MEQTSRRQGTRKIASLGLAAWVLLLPIALVSFGIWQTQRAAETLEHARRSSVELSTTLAQVKNIAASNPTAILTFQGAGEPTSLAALVAVSQIEEALSQANEELEISQIRRPLVWGTIGGAVLAFFGGAVGLMAAGISGIRARASQRQLITSFQRLRSLLPFILATVVIGFSIGVISATLFEAVSMGLWADFTTGSAKLFAVAVVLAVIAAYSAFMALRGLKDVFALFTPEPLVAAGRVIEETQAPELWRFVRSLAGRQHALLPDTIIVGLGQGFFVTESQLRLWPEDRLVTGRSLYLPAAYLDLLDQAEIAAIIGHELAHFSGEDTTYSQQFTPIYAGLWRALAALGRADGGRFVLYPAVKLGFHAMQRFDHAVAHWSRLREFDADRSGSLLATPADAASALIRTGIIAPAVAYVLQRAYAGSDDTTSDDAWPDLVAQTTELVTTNGWSDPMPLLGDRQPHPTDSHPPTIQRISALGVEIGDDLLRRAMRQPQPGARSFADDLFSDWAGLCRLLSKDFIDDARMMRDRRREVLEKVVAGASQETVVYDNVKPMIWTMVIVAMIFAGFGLTVVFLSGQLGLGYDEFAQSLIAAITAVGAVTSLLYAAFLYRGAARPLMVLTPDGLLASRLDRPIAWTGVAGYAVYASSRFALRLWLNQDASLPKKDWRAIYSKIDRRQRIVTLGALGIKGMKAADFSALVGRYHEAAYAREELAAAMPHPLPRDTSAGEIDGKPEQQ</sequence>
<dbReference type="PANTHER" id="PTHR43221:SF1">
    <property type="entry name" value="PROTEASE HTPX"/>
    <property type="match status" value="1"/>
</dbReference>
<dbReference type="InterPro" id="IPR001915">
    <property type="entry name" value="Peptidase_M48"/>
</dbReference>
<dbReference type="EMBL" id="WUFC01000007">
    <property type="protein sequence ID" value="NEI48114.1"/>
    <property type="molecule type" value="Genomic_DNA"/>
</dbReference>
<keyword evidence="7" id="KW-0378">Hydrolase</keyword>
<comment type="caution">
    <text evidence="14">The sequence shown here is derived from an EMBL/GenBank/DDBJ whole genome shotgun (WGS) entry which is preliminary data.</text>
</comment>
<dbReference type="GO" id="GO:0005886">
    <property type="term" value="C:plasma membrane"/>
    <property type="evidence" value="ECO:0007669"/>
    <property type="project" value="UniProtKB-SubCell"/>
</dbReference>
<dbReference type="PANTHER" id="PTHR43221">
    <property type="entry name" value="PROTEASE HTPX"/>
    <property type="match status" value="1"/>
</dbReference>
<feature type="transmembrane region" description="Helical" evidence="12">
    <location>
        <begin position="158"/>
        <end position="179"/>
    </location>
</feature>
<dbReference type="GO" id="GO:0004222">
    <property type="term" value="F:metalloendopeptidase activity"/>
    <property type="evidence" value="ECO:0007669"/>
    <property type="project" value="InterPro"/>
</dbReference>
<feature type="transmembrane region" description="Helical" evidence="12">
    <location>
        <begin position="113"/>
        <end position="137"/>
    </location>
</feature>
<name>A0AAE4YMZ4_9HYPH</name>
<evidence type="ECO:0000256" key="1">
    <source>
        <dbReference type="ARBA" id="ARBA00001947"/>
    </source>
</evidence>
<dbReference type="AlphaFoldDB" id="A0AAE4YMZ4"/>
<keyword evidence="11 12" id="KW-0472">Membrane</keyword>
<dbReference type="GO" id="GO:0006508">
    <property type="term" value="P:proteolysis"/>
    <property type="evidence" value="ECO:0007669"/>
    <property type="project" value="UniProtKB-KW"/>
</dbReference>
<feature type="domain" description="Peptidase M48" evidence="13">
    <location>
        <begin position="302"/>
        <end position="477"/>
    </location>
</feature>
<keyword evidence="4" id="KW-0645">Protease</keyword>
<evidence type="ECO:0000256" key="6">
    <source>
        <dbReference type="ARBA" id="ARBA00022723"/>
    </source>
</evidence>
<keyword evidence="10 14" id="KW-0482">Metalloprotease</keyword>
<reference evidence="14 15" key="1">
    <citation type="submission" date="2019-12" db="EMBL/GenBank/DDBJ databases">
        <title>Rhizobium genotypes associated with high levels of biological nitrogen fixation by grain legumes in a temperate-maritime cropping system.</title>
        <authorList>
            <person name="Maluk M."/>
            <person name="Francesc Ferrando Molina F."/>
            <person name="Lopez Del Egido L."/>
            <person name="Lafos M."/>
            <person name="Langarica-Fuentes A."/>
            <person name="Gebre Yohannes G."/>
            <person name="Young M.W."/>
            <person name="Martin P."/>
            <person name="Gantlett R."/>
            <person name="Kenicer G."/>
            <person name="Hawes C."/>
            <person name="Begg G.S."/>
            <person name="Quilliam R.S."/>
            <person name="Squire G.R."/>
            <person name="Poole P.S."/>
            <person name="Young P.W."/>
            <person name="Iannetta P.M."/>
            <person name="James E.K."/>
        </authorList>
    </citation>
    <scope>NUCLEOTIDE SEQUENCE [LARGE SCALE GENOMIC DNA]</scope>
    <source>
        <strain evidence="14 15">JHI985</strain>
    </source>
</reference>